<reference evidence="2" key="1">
    <citation type="submission" date="2022-03" db="EMBL/GenBank/DDBJ databases">
        <title>Cryobacterium sp. nov. strain ZS14-85, isolated from Antarctic soil.</title>
        <authorList>
            <person name="Li J."/>
            <person name="Niu G."/>
        </authorList>
    </citation>
    <scope>NUCLEOTIDE SEQUENCE</scope>
    <source>
        <strain evidence="2">ZS14-85</strain>
    </source>
</reference>
<comment type="caution">
    <text evidence="2">The sequence shown here is derived from an EMBL/GenBank/DDBJ whole genome shotgun (WGS) entry which is preliminary data.</text>
</comment>
<name>A0AA41UHY3_9MICO</name>
<keyword evidence="1" id="KW-0472">Membrane</keyword>
<keyword evidence="1" id="KW-0812">Transmembrane</keyword>
<accession>A0AA41UHY3</accession>
<evidence type="ECO:0000313" key="3">
    <source>
        <dbReference type="Proteomes" id="UP001165341"/>
    </source>
</evidence>
<dbReference type="AlphaFoldDB" id="A0AA41UHY3"/>
<keyword evidence="1" id="KW-1133">Transmembrane helix</keyword>
<organism evidence="2 3">
    <name type="scientific">Cryobacterium zhongshanensis</name>
    <dbReference type="NCBI Taxonomy" id="2928153"/>
    <lineage>
        <taxon>Bacteria</taxon>
        <taxon>Bacillati</taxon>
        <taxon>Actinomycetota</taxon>
        <taxon>Actinomycetes</taxon>
        <taxon>Micrococcales</taxon>
        <taxon>Microbacteriaceae</taxon>
        <taxon>Cryobacterium</taxon>
    </lineage>
</organism>
<gene>
    <name evidence="2" type="ORF">MQH31_14045</name>
</gene>
<dbReference type="RefSeq" id="WP_243012553.1">
    <property type="nucleotide sequence ID" value="NZ_JALGAR010000003.1"/>
</dbReference>
<proteinExistence type="predicted"/>
<dbReference type="Proteomes" id="UP001165341">
    <property type="component" value="Unassembled WGS sequence"/>
</dbReference>
<protein>
    <submittedName>
        <fullName evidence="2">Uncharacterized protein</fullName>
    </submittedName>
</protein>
<sequence length="169" mass="18275">MDQSNIINLGLLLVTAVGACITAWQALDARRARDDALGARDAAREHETVALRASVDSASAAARSAEALEKRNAIELSKLTTEPWSLSNIGTKYDLRNVSKDVMHVVSVDELGVGNDITLFDDDLQDVGPGESICFDYSKTLASPASTTLHVSWGDPLTGDRTFWRRTLS</sequence>
<evidence type="ECO:0000256" key="1">
    <source>
        <dbReference type="SAM" id="Phobius"/>
    </source>
</evidence>
<keyword evidence="3" id="KW-1185">Reference proteome</keyword>
<dbReference type="EMBL" id="JALGAR010000003">
    <property type="protein sequence ID" value="MCI4658929.1"/>
    <property type="molecule type" value="Genomic_DNA"/>
</dbReference>
<evidence type="ECO:0000313" key="2">
    <source>
        <dbReference type="EMBL" id="MCI4658929.1"/>
    </source>
</evidence>
<feature type="transmembrane region" description="Helical" evidence="1">
    <location>
        <begin position="6"/>
        <end position="27"/>
    </location>
</feature>